<dbReference type="GO" id="GO:0008270">
    <property type="term" value="F:zinc ion binding"/>
    <property type="evidence" value="ECO:0007669"/>
    <property type="project" value="UniProtKB-UniRule"/>
</dbReference>
<comment type="pathway">
    <text evidence="3 14">Amino-acid biosynthesis; L-histidine biosynthesis; L-histidine from 5-phospho-alpha-D-ribose 1-diphosphate: step 3/9.</text>
</comment>
<dbReference type="GO" id="GO:0004636">
    <property type="term" value="F:phosphoribosyl-ATP diphosphatase activity"/>
    <property type="evidence" value="ECO:0007669"/>
    <property type="project" value="UniProtKB-EC"/>
</dbReference>
<feature type="binding site" evidence="14">
    <location>
        <position position="114"/>
    </location>
    <ligand>
        <name>Zn(2+)</name>
        <dbReference type="ChEBI" id="CHEBI:29105"/>
        <note>ligand shared between dimeric partners</note>
    </ligand>
</feature>
<evidence type="ECO:0000256" key="3">
    <source>
        <dbReference type="ARBA" id="ARBA00005169"/>
    </source>
</evidence>
<evidence type="ECO:0000256" key="14">
    <source>
        <dbReference type="HAMAP-Rule" id="MF_01021"/>
    </source>
</evidence>
<keyword evidence="10 14" id="KW-0378">Hydrolase</keyword>
<feature type="binding site" evidence="14">
    <location>
        <position position="91"/>
    </location>
    <ligand>
        <name>Zn(2+)</name>
        <dbReference type="ChEBI" id="CHEBI:29105"/>
        <note>ligand shared between dimeric partners</note>
    </ligand>
</feature>
<dbReference type="FunFam" id="3.10.20.810:FF:000001">
    <property type="entry name" value="Histidine biosynthesis bifunctional protein HisIE"/>
    <property type="match status" value="1"/>
</dbReference>
<organism evidence="16 17">
    <name type="scientific">Candidatus Lumbricidiphila eiseniae</name>
    <dbReference type="NCBI Taxonomy" id="1969409"/>
    <lineage>
        <taxon>Bacteria</taxon>
        <taxon>Bacillati</taxon>
        <taxon>Actinomycetota</taxon>
        <taxon>Actinomycetes</taxon>
        <taxon>Micrococcales</taxon>
        <taxon>Microbacteriaceae</taxon>
        <taxon>Candidatus Lumbricidiphila</taxon>
    </lineage>
</organism>
<evidence type="ECO:0000256" key="9">
    <source>
        <dbReference type="ARBA" id="ARBA00022723"/>
    </source>
</evidence>
<dbReference type="GO" id="GO:0005737">
    <property type="term" value="C:cytoplasm"/>
    <property type="evidence" value="ECO:0007669"/>
    <property type="project" value="UniProtKB-SubCell"/>
</dbReference>
<proteinExistence type="inferred from homology"/>
<dbReference type="Gene3D" id="3.10.20.810">
    <property type="entry name" value="Phosphoribosyl-AMP cyclohydrolase"/>
    <property type="match status" value="1"/>
</dbReference>
<dbReference type="EMBL" id="NAEP01000059">
    <property type="protein sequence ID" value="PDQ34273.1"/>
    <property type="molecule type" value="Genomic_DNA"/>
</dbReference>
<dbReference type="GO" id="GO:0000105">
    <property type="term" value="P:L-histidine biosynthetic process"/>
    <property type="evidence" value="ECO:0007669"/>
    <property type="project" value="UniProtKB-UniRule"/>
</dbReference>
<comment type="function">
    <text evidence="14">Catalyzes the hydrolysis of the adenine ring of phosphoribosyl-AMP.</text>
</comment>
<evidence type="ECO:0000259" key="15">
    <source>
        <dbReference type="Pfam" id="PF01502"/>
    </source>
</evidence>
<evidence type="ECO:0000256" key="11">
    <source>
        <dbReference type="ARBA" id="ARBA00022833"/>
    </source>
</evidence>
<accession>A0A2A6FPE5</accession>
<comment type="cofactor">
    <cofactor evidence="14">
        <name>Zn(2+)</name>
        <dbReference type="ChEBI" id="CHEBI:29105"/>
    </cofactor>
    <text evidence="14">Binds 1 zinc ion per subunit.</text>
</comment>
<feature type="binding site" evidence="14">
    <location>
        <position position="94"/>
    </location>
    <ligand>
        <name>Mg(2+)</name>
        <dbReference type="ChEBI" id="CHEBI:18420"/>
    </ligand>
</feature>
<name>A0A2A6FPE5_9MICO</name>
<evidence type="ECO:0000256" key="2">
    <source>
        <dbReference type="ARBA" id="ARBA00001460"/>
    </source>
</evidence>
<evidence type="ECO:0000256" key="6">
    <source>
        <dbReference type="ARBA" id="ARBA00008299"/>
    </source>
</evidence>
<comment type="similarity">
    <text evidence="14">Belongs to the PRA-CH family.</text>
</comment>
<evidence type="ECO:0000313" key="16">
    <source>
        <dbReference type="EMBL" id="PDQ34273.1"/>
    </source>
</evidence>
<comment type="subcellular location">
    <subcellularLocation>
        <location evidence="14">Cytoplasm</location>
    </subcellularLocation>
</comment>
<comment type="catalytic activity">
    <reaction evidence="2">
        <text>1-(5-phospho-beta-D-ribosyl)-ATP + H2O = 1-(5-phospho-beta-D-ribosyl)-5'-AMP + diphosphate + H(+)</text>
        <dbReference type="Rhea" id="RHEA:22828"/>
        <dbReference type="ChEBI" id="CHEBI:15377"/>
        <dbReference type="ChEBI" id="CHEBI:15378"/>
        <dbReference type="ChEBI" id="CHEBI:33019"/>
        <dbReference type="ChEBI" id="CHEBI:59457"/>
        <dbReference type="ChEBI" id="CHEBI:73183"/>
        <dbReference type="EC" id="3.6.1.31"/>
    </reaction>
</comment>
<protein>
    <recommendedName>
        <fullName evidence="14">Phosphoribosyl-AMP cyclohydrolase</fullName>
        <shortName evidence="14">PRA-CH</shortName>
        <ecNumber evidence="14">3.5.4.19</ecNumber>
    </recommendedName>
</protein>
<evidence type="ECO:0000256" key="7">
    <source>
        <dbReference type="ARBA" id="ARBA00022490"/>
    </source>
</evidence>
<evidence type="ECO:0000256" key="10">
    <source>
        <dbReference type="ARBA" id="ARBA00022801"/>
    </source>
</evidence>
<dbReference type="Proteomes" id="UP000219994">
    <property type="component" value="Unassembled WGS sequence"/>
</dbReference>
<evidence type="ECO:0000256" key="4">
    <source>
        <dbReference type="ARBA" id="ARBA00005204"/>
    </source>
</evidence>
<dbReference type="AlphaFoldDB" id="A0A2A6FPE5"/>
<feature type="domain" description="Phosphoribosyl-AMP cyclohydrolase" evidence="15">
    <location>
        <begin position="43"/>
        <end position="115"/>
    </location>
</feature>
<evidence type="ECO:0000256" key="1">
    <source>
        <dbReference type="ARBA" id="ARBA00000024"/>
    </source>
</evidence>
<reference evidence="17" key="1">
    <citation type="submission" date="2017-03" db="EMBL/GenBank/DDBJ databases">
        <authorList>
            <person name="Lund M.B."/>
        </authorList>
    </citation>
    <scope>NUCLEOTIDE SEQUENCE [LARGE SCALE GENOMIC DNA]</scope>
</reference>
<dbReference type="InterPro" id="IPR038019">
    <property type="entry name" value="PRib_AMP_CycHydrolase_sf"/>
</dbReference>
<comment type="similarity">
    <text evidence="6">In the N-terminal section; belongs to the PRA-CH family.</text>
</comment>
<comment type="similarity">
    <text evidence="5">In the C-terminal section; belongs to the PRA-PH family.</text>
</comment>
<evidence type="ECO:0000256" key="5">
    <source>
        <dbReference type="ARBA" id="ARBA00007731"/>
    </source>
</evidence>
<comment type="caution">
    <text evidence="16">The sequence shown here is derived from an EMBL/GenBank/DDBJ whole genome shotgun (WGS) entry which is preliminary data.</text>
</comment>
<keyword evidence="9 14" id="KW-0479">Metal-binding</keyword>
<comment type="cofactor">
    <cofactor evidence="14">
        <name>Mg(2+)</name>
        <dbReference type="ChEBI" id="CHEBI:18420"/>
    </cofactor>
    <text evidence="14">Binds 1 Mg(2+) ion per subunit.</text>
</comment>
<evidence type="ECO:0000313" key="17">
    <source>
        <dbReference type="Proteomes" id="UP000219994"/>
    </source>
</evidence>
<dbReference type="PANTHER" id="PTHR42945:SF11">
    <property type="entry name" value="PHOSPHORIBOSYL-AMP CYCLOHYDROLASE"/>
    <property type="match status" value="1"/>
</dbReference>
<dbReference type="GO" id="GO:0004635">
    <property type="term" value="F:phosphoribosyl-AMP cyclohydrolase activity"/>
    <property type="evidence" value="ECO:0007669"/>
    <property type="project" value="UniProtKB-UniRule"/>
</dbReference>
<feature type="binding site" evidence="14">
    <location>
        <position position="107"/>
    </location>
    <ligand>
        <name>Zn(2+)</name>
        <dbReference type="ChEBI" id="CHEBI:29105"/>
        <note>ligand shared between dimeric partners</note>
    </ligand>
</feature>
<comment type="subunit">
    <text evidence="14">Homodimer.</text>
</comment>
<keyword evidence="12 14" id="KW-0460">Magnesium</keyword>
<dbReference type="NCBIfam" id="NF000768">
    <property type="entry name" value="PRK00051.1"/>
    <property type="match status" value="1"/>
</dbReference>
<keyword evidence="11 14" id="KW-0862">Zinc</keyword>
<dbReference type="InterPro" id="IPR002496">
    <property type="entry name" value="PRib_AMP_CycHydrolase_dom"/>
</dbReference>
<dbReference type="EC" id="3.5.4.19" evidence="14"/>
<gene>
    <name evidence="14" type="primary">hisI</name>
    <name evidence="16" type="ORF">B5766_12315</name>
</gene>
<evidence type="ECO:0000256" key="8">
    <source>
        <dbReference type="ARBA" id="ARBA00022605"/>
    </source>
</evidence>
<dbReference type="Pfam" id="PF01502">
    <property type="entry name" value="PRA-CH"/>
    <property type="match status" value="1"/>
</dbReference>
<dbReference type="UniPathway" id="UPA00031">
    <property type="reaction ID" value="UER00008"/>
</dbReference>
<feature type="binding site" evidence="14">
    <location>
        <position position="92"/>
    </location>
    <ligand>
        <name>Mg(2+)</name>
        <dbReference type="ChEBI" id="CHEBI:18420"/>
    </ligand>
</feature>
<comment type="catalytic activity">
    <reaction evidence="1 14">
        <text>1-(5-phospho-beta-D-ribosyl)-5'-AMP + H2O = 1-(5-phospho-beta-D-ribosyl)-5-[(5-phospho-beta-D-ribosylamino)methylideneamino]imidazole-4-carboxamide</text>
        <dbReference type="Rhea" id="RHEA:20049"/>
        <dbReference type="ChEBI" id="CHEBI:15377"/>
        <dbReference type="ChEBI" id="CHEBI:58435"/>
        <dbReference type="ChEBI" id="CHEBI:59457"/>
        <dbReference type="EC" id="3.5.4.19"/>
    </reaction>
</comment>
<dbReference type="GO" id="GO:0000287">
    <property type="term" value="F:magnesium ion binding"/>
    <property type="evidence" value="ECO:0007669"/>
    <property type="project" value="UniProtKB-UniRule"/>
</dbReference>
<dbReference type="SUPFAM" id="SSF141734">
    <property type="entry name" value="HisI-like"/>
    <property type="match status" value="1"/>
</dbReference>
<dbReference type="InterPro" id="IPR026660">
    <property type="entry name" value="PRA-CH"/>
</dbReference>
<dbReference type="HAMAP" id="MF_01021">
    <property type="entry name" value="HisI"/>
    <property type="match status" value="1"/>
</dbReference>
<sequence>MAPGGVSDKTDADVAAALDRARFNADGLLPAVIQQHDTGEVLMLGWMDREAMRRTLTQGRVTFWSRSRQQYWRKGDTTGNAQWVRSAALDCDGDTLLVRVVQVGVACHTGTRTCFDGDELTVVADAASAASGEGVRGVAGSSDVDVPCDTAVEAGFVRSAGLGQRTEKGAARGIHNS</sequence>
<keyword evidence="7 14" id="KW-0963">Cytoplasm</keyword>
<evidence type="ECO:0000256" key="13">
    <source>
        <dbReference type="ARBA" id="ARBA00023102"/>
    </source>
</evidence>
<dbReference type="PANTHER" id="PTHR42945">
    <property type="entry name" value="HISTIDINE BIOSYNTHESIS BIFUNCTIONAL PROTEIN"/>
    <property type="match status" value="1"/>
</dbReference>
<evidence type="ECO:0000256" key="12">
    <source>
        <dbReference type="ARBA" id="ARBA00022842"/>
    </source>
</evidence>
<comment type="pathway">
    <text evidence="4">Amino-acid biosynthesis; L-histidine biosynthesis; L-histidine from 5-phospho-alpha-D-ribose 1-diphosphate: step 2/9.</text>
</comment>
<keyword evidence="13 14" id="KW-0368">Histidine biosynthesis</keyword>
<feature type="binding site" evidence="14">
    <location>
        <position position="90"/>
    </location>
    <ligand>
        <name>Mg(2+)</name>
        <dbReference type="ChEBI" id="CHEBI:18420"/>
    </ligand>
</feature>
<keyword evidence="8 14" id="KW-0028">Amino-acid biosynthesis</keyword>